<evidence type="ECO:0000259" key="8">
    <source>
        <dbReference type="SMART" id="SM00066"/>
    </source>
</evidence>
<keyword evidence="10" id="KW-1185">Reference proteome</keyword>
<feature type="compositionally biased region" description="Basic residues" evidence="7">
    <location>
        <begin position="77"/>
        <end position="91"/>
    </location>
</feature>
<dbReference type="EMBL" id="LVCJ01000011">
    <property type="protein sequence ID" value="OAL38168.1"/>
    <property type="molecule type" value="Genomic_DNA"/>
</dbReference>
<dbReference type="InterPro" id="IPR036864">
    <property type="entry name" value="Zn2-C6_fun-type_DNA-bd_sf"/>
</dbReference>
<dbReference type="InterPro" id="IPR001138">
    <property type="entry name" value="Zn2Cys6_DnaBD"/>
</dbReference>
<sequence length="836" mass="93276">MAQTVALRRRQNKSCDQCRAGKRRCDVEVAVHEAPTISGLNFSSSDDHDAMNVFASSPCTNCKKWKKACTIEWIKSHQRRQSTTSKRRRGSKGMSHAVDDTASQDVWADGVSNLPQEDIDSMLTDSLNRSISRETFPDGSIASLSTGTMFESLNGSQHEDNASLMNSQLNQPFYDFTPVDCPEPYPTNYYMAQPMLDPDVAIDGQSSTSYLSDGSNSWSQPISNPQSVVDSQDQESVAQERRFSPPFYGNGLTKKTASPFASHFLAEDHSRLYIKKGLLKIYHDSLEGALSCWLIERNCPYASSPFMDQRDAWSSKWSNRIVTRVRALDDAYARSGLLSQSDQKQASNVLSLVVMAFAVQWAQSPFGKHDNLSTQLPEHGIFGRNMQKALWQKASAALSQAVGNPSFKVIFATIIFSLTQRPIESAEILPSPGSRRQNDLASLRKILDHDTGPIFLDVAVRKLHDHQRRLKDAERSQNGSHVALHTSIALGEQDKQTFGLMFWLAIMFDTISAAMNRRTFALSDGETSITDDEPIPAPRLATSVNGYSCDLDGYSGFSNMNSAQLSRESQVWGNYFLRQQSRIGDVRKQTTRWPCSYVDAAACLADAAPVKVLVFRRVGHLQDLYYQRATADAIENAIASTLEVYNHWNNTYGRFISDCIANHESLPARIQSWYILLASHWHLAILILADLIEKLDDSNMTLPANRTARQTTEFSAALRFRSVYAVSDLGRCSRFSNEDLSFSQSPDFHHAVNKAALLTEPWTVVLVRSFAQAGEVLVKLVLSRREPGLFMDTNHLSEARSRLNDCIEALWLLGRKSDMALSAAKILQEAVNQGTA</sequence>
<keyword evidence="3" id="KW-0805">Transcription regulation</keyword>
<evidence type="ECO:0000256" key="5">
    <source>
        <dbReference type="ARBA" id="ARBA00023163"/>
    </source>
</evidence>
<dbReference type="GO" id="GO:0005634">
    <property type="term" value="C:nucleus"/>
    <property type="evidence" value="ECO:0007669"/>
    <property type="project" value="UniProtKB-SubCell"/>
</dbReference>
<dbReference type="PANTHER" id="PTHR46910">
    <property type="entry name" value="TRANSCRIPTION FACTOR PDR1"/>
    <property type="match status" value="1"/>
</dbReference>
<feature type="compositionally biased region" description="Polar residues" evidence="7">
    <location>
        <begin position="204"/>
        <end position="237"/>
    </location>
</feature>
<dbReference type="RefSeq" id="XP_022503180.1">
    <property type="nucleotide sequence ID" value="XM_022640924.1"/>
</dbReference>
<dbReference type="CDD" id="cd00067">
    <property type="entry name" value="GAL4"/>
    <property type="match status" value="1"/>
</dbReference>
<dbReference type="Proteomes" id="UP000185904">
    <property type="component" value="Unassembled WGS sequence"/>
</dbReference>
<dbReference type="GO" id="GO:0003677">
    <property type="term" value="F:DNA binding"/>
    <property type="evidence" value="ECO:0007669"/>
    <property type="project" value="UniProtKB-KW"/>
</dbReference>
<feature type="region of interest" description="Disordered" evidence="7">
    <location>
        <begin position="203"/>
        <end position="250"/>
    </location>
</feature>
<dbReference type="SUPFAM" id="SSF57701">
    <property type="entry name" value="Zn2/Cys6 DNA-binding domain"/>
    <property type="match status" value="1"/>
</dbReference>
<evidence type="ECO:0000313" key="9">
    <source>
        <dbReference type="EMBL" id="OAL38168.1"/>
    </source>
</evidence>
<protein>
    <recommendedName>
        <fullName evidence="8">Zn(2)-C6 fungal-type domain-containing protein</fullName>
    </recommendedName>
</protein>
<accession>A0A178D7U2</accession>
<dbReference type="InterPro" id="IPR050987">
    <property type="entry name" value="AtrR-like"/>
</dbReference>
<dbReference type="SMART" id="SM00066">
    <property type="entry name" value="GAL4"/>
    <property type="match status" value="1"/>
</dbReference>
<organism evidence="9 10">
    <name type="scientific">Fonsecaea nubica</name>
    <dbReference type="NCBI Taxonomy" id="856822"/>
    <lineage>
        <taxon>Eukaryota</taxon>
        <taxon>Fungi</taxon>
        <taxon>Dikarya</taxon>
        <taxon>Ascomycota</taxon>
        <taxon>Pezizomycotina</taxon>
        <taxon>Eurotiomycetes</taxon>
        <taxon>Chaetothyriomycetidae</taxon>
        <taxon>Chaetothyriales</taxon>
        <taxon>Herpotrichiellaceae</taxon>
        <taxon>Fonsecaea</taxon>
    </lineage>
</organism>
<keyword evidence="6" id="KW-0539">Nucleus</keyword>
<evidence type="ECO:0000256" key="1">
    <source>
        <dbReference type="ARBA" id="ARBA00004123"/>
    </source>
</evidence>
<gene>
    <name evidence="9" type="ORF">AYO20_02620</name>
</gene>
<dbReference type="GeneID" id="34586043"/>
<dbReference type="Gene3D" id="4.10.240.10">
    <property type="entry name" value="Zn(2)-C6 fungal-type DNA-binding domain"/>
    <property type="match status" value="1"/>
</dbReference>
<reference evidence="9 10" key="1">
    <citation type="submission" date="2016-03" db="EMBL/GenBank/DDBJ databases">
        <title>The draft genome sequence of Fonsecaea nubica causative agent of cutaneous subcutaneous infection in human host.</title>
        <authorList>
            <person name="Costa F."/>
            <person name="Sybren D.H."/>
            <person name="Raittz R.T."/>
            <person name="Weiss V.A."/>
            <person name="Leao A.C."/>
            <person name="Gomes R."/>
            <person name="De Souza E.M."/>
            <person name="Pedrosa F.O."/>
            <person name="Steffens M.B."/>
            <person name="Bombassaro A."/>
            <person name="Tadra-Sfeir M.Z."/>
            <person name="Moreno L.F."/>
            <person name="Najafzadeh M.J."/>
            <person name="Felipe M.S."/>
            <person name="Teixeira M."/>
            <person name="Sun J."/>
            <person name="Xi L."/>
            <person name="Castro M.A."/>
            <person name="Vicente V.A."/>
        </authorList>
    </citation>
    <scope>NUCLEOTIDE SEQUENCE [LARGE SCALE GENOMIC DNA]</scope>
    <source>
        <strain evidence="9 10">CBS 269.64</strain>
    </source>
</reference>
<keyword evidence="4" id="KW-0238">DNA-binding</keyword>
<evidence type="ECO:0000256" key="4">
    <source>
        <dbReference type="ARBA" id="ARBA00023125"/>
    </source>
</evidence>
<name>A0A178D7U2_9EURO</name>
<evidence type="ECO:0000313" key="10">
    <source>
        <dbReference type="Proteomes" id="UP000185904"/>
    </source>
</evidence>
<feature type="domain" description="Zn(2)-C6 fungal-type" evidence="8">
    <location>
        <begin position="9"/>
        <end position="80"/>
    </location>
</feature>
<feature type="region of interest" description="Disordered" evidence="7">
    <location>
        <begin position="77"/>
        <end position="100"/>
    </location>
</feature>
<dbReference type="GO" id="GO:0008270">
    <property type="term" value="F:zinc ion binding"/>
    <property type="evidence" value="ECO:0007669"/>
    <property type="project" value="InterPro"/>
</dbReference>
<dbReference type="PANTHER" id="PTHR46910:SF3">
    <property type="entry name" value="HALOTOLERANCE PROTEIN 9-RELATED"/>
    <property type="match status" value="1"/>
</dbReference>
<dbReference type="OrthoDB" id="5958943at2759"/>
<comment type="subcellular location">
    <subcellularLocation>
        <location evidence="1">Nucleus</location>
    </subcellularLocation>
</comment>
<keyword evidence="5" id="KW-0804">Transcription</keyword>
<comment type="caution">
    <text evidence="9">The sequence shown here is derived from an EMBL/GenBank/DDBJ whole genome shotgun (WGS) entry which is preliminary data.</text>
</comment>
<keyword evidence="2" id="KW-0479">Metal-binding</keyword>
<evidence type="ECO:0000256" key="6">
    <source>
        <dbReference type="ARBA" id="ARBA00023242"/>
    </source>
</evidence>
<dbReference type="AlphaFoldDB" id="A0A178D7U2"/>
<dbReference type="GO" id="GO:0000981">
    <property type="term" value="F:DNA-binding transcription factor activity, RNA polymerase II-specific"/>
    <property type="evidence" value="ECO:0007669"/>
    <property type="project" value="InterPro"/>
</dbReference>
<evidence type="ECO:0000256" key="2">
    <source>
        <dbReference type="ARBA" id="ARBA00022723"/>
    </source>
</evidence>
<evidence type="ECO:0000256" key="7">
    <source>
        <dbReference type="SAM" id="MobiDB-lite"/>
    </source>
</evidence>
<proteinExistence type="predicted"/>
<evidence type="ECO:0000256" key="3">
    <source>
        <dbReference type="ARBA" id="ARBA00023015"/>
    </source>
</evidence>